<dbReference type="InterPro" id="IPR045043">
    <property type="entry name" value="Lea14-like"/>
</dbReference>
<dbReference type="InterPro" id="IPR004864">
    <property type="entry name" value="LEA_2"/>
</dbReference>
<evidence type="ECO:0000313" key="5">
    <source>
        <dbReference type="Proteomes" id="UP001621714"/>
    </source>
</evidence>
<comment type="caution">
    <text evidence="4">The sequence shown here is derived from an EMBL/GenBank/DDBJ whole genome shotgun (WGS) entry which is preliminary data.</text>
</comment>
<dbReference type="SUPFAM" id="SSF117070">
    <property type="entry name" value="LEA14-like"/>
    <property type="match status" value="2"/>
</dbReference>
<dbReference type="PANTHER" id="PTHR31459:SF2">
    <property type="entry name" value="OS03G0843300 PROTEIN"/>
    <property type="match status" value="1"/>
</dbReference>
<dbReference type="RefSeq" id="WP_405341356.1">
    <property type="nucleotide sequence ID" value="NZ_JBANFI010000010.1"/>
</dbReference>
<dbReference type="PANTHER" id="PTHR31459">
    <property type="match status" value="1"/>
</dbReference>
<evidence type="ECO:0000256" key="2">
    <source>
        <dbReference type="SAM" id="SignalP"/>
    </source>
</evidence>
<protein>
    <submittedName>
        <fullName evidence="4">LEA type 2 family protein</fullName>
    </submittedName>
</protein>
<feature type="signal peptide" evidence="2">
    <location>
        <begin position="1"/>
        <end position="19"/>
    </location>
</feature>
<comment type="similarity">
    <text evidence="1">Belongs to the LEA type 2 family.</text>
</comment>
<sequence length="281" mass="31275">MKPILLLGLLLMLTGCSFLKDTGAWQEPEVRVEQVRLTGLNFERAQFAAHFAVTNPNAYAIHLGALDYRLDVAEAQLVAGRQVQGQRLAAGQTQTVTLPFEVEFAQLLHLADTWQEATRIPYRLEAGMRFELPLVGDLRVPVRHQGEIPRPRLPQVRLIALEQEALSLSGVSLVLVLGVRNLNDFQLNIQRLNYGLQLNGQAVGQGALEPDLALRSEQETQLRIPLRVSSSQAGRALIESLMRGGELDYRIDFQSQIGSTLPLLQAFPFAAQREGQIRLSR</sequence>
<dbReference type="PROSITE" id="PS51257">
    <property type="entry name" value="PROKAR_LIPOPROTEIN"/>
    <property type="match status" value="1"/>
</dbReference>
<reference evidence="4 5" key="1">
    <citation type="submission" date="2024-02" db="EMBL/GenBank/DDBJ databases">
        <title>Marinospirillum sp. MEB 164 isolated from Lonar lake sediment.</title>
        <authorList>
            <person name="Joshi A."/>
            <person name="Thite S."/>
        </authorList>
    </citation>
    <scope>NUCLEOTIDE SEQUENCE [LARGE SCALE GENOMIC DNA]</scope>
    <source>
        <strain evidence="4 5">MEB164</strain>
    </source>
</reference>
<evidence type="ECO:0000259" key="3">
    <source>
        <dbReference type="SMART" id="SM00769"/>
    </source>
</evidence>
<feature type="chain" id="PRO_5046245421" evidence="2">
    <location>
        <begin position="20"/>
        <end position="281"/>
    </location>
</feature>
<accession>A0ABW8Q1T8</accession>
<name>A0ABW8Q1T8_9GAMM</name>
<evidence type="ECO:0000313" key="4">
    <source>
        <dbReference type="EMBL" id="MFK7161808.1"/>
    </source>
</evidence>
<organism evidence="4 5">
    <name type="scientific">Marinospirillum alkalitolerans</name>
    <dbReference type="NCBI Taxonomy" id="3123374"/>
    <lineage>
        <taxon>Bacteria</taxon>
        <taxon>Pseudomonadati</taxon>
        <taxon>Pseudomonadota</taxon>
        <taxon>Gammaproteobacteria</taxon>
        <taxon>Oceanospirillales</taxon>
        <taxon>Oceanospirillaceae</taxon>
        <taxon>Marinospirillum</taxon>
    </lineage>
</organism>
<dbReference type="SMART" id="SM00769">
    <property type="entry name" value="WHy"/>
    <property type="match status" value="2"/>
</dbReference>
<evidence type="ECO:0000256" key="1">
    <source>
        <dbReference type="ARBA" id="ARBA00005960"/>
    </source>
</evidence>
<keyword evidence="5" id="KW-1185">Reference proteome</keyword>
<proteinExistence type="inferred from homology"/>
<dbReference type="EMBL" id="JBANFI010000010">
    <property type="protein sequence ID" value="MFK7161808.1"/>
    <property type="molecule type" value="Genomic_DNA"/>
</dbReference>
<dbReference type="Proteomes" id="UP001621714">
    <property type="component" value="Unassembled WGS sequence"/>
</dbReference>
<dbReference type="InterPro" id="IPR013990">
    <property type="entry name" value="WHy-dom"/>
</dbReference>
<dbReference type="Gene3D" id="2.60.40.1820">
    <property type="match status" value="2"/>
</dbReference>
<dbReference type="Pfam" id="PF03168">
    <property type="entry name" value="LEA_2"/>
    <property type="match status" value="2"/>
</dbReference>
<feature type="domain" description="Water stress and hypersensitive response" evidence="3">
    <location>
        <begin position="30"/>
        <end position="147"/>
    </location>
</feature>
<gene>
    <name evidence="4" type="ORF">V6U78_12260</name>
</gene>
<keyword evidence="2" id="KW-0732">Signal</keyword>
<feature type="domain" description="Water stress and hypersensitive response" evidence="3">
    <location>
        <begin position="156"/>
        <end position="274"/>
    </location>
</feature>